<dbReference type="InterPro" id="IPR017853">
    <property type="entry name" value="GH"/>
</dbReference>
<evidence type="ECO:0000256" key="10">
    <source>
        <dbReference type="ARBA" id="ARBA00042373"/>
    </source>
</evidence>
<feature type="transmembrane region" description="Helical" evidence="12">
    <location>
        <begin position="12"/>
        <end position="30"/>
    </location>
</feature>
<feature type="transmembrane region" description="Helical" evidence="12">
    <location>
        <begin position="354"/>
        <end position="371"/>
    </location>
</feature>
<keyword evidence="14" id="KW-1185">Reference proteome</keyword>
<feature type="transmembrane region" description="Helical" evidence="12">
    <location>
        <begin position="423"/>
        <end position="442"/>
    </location>
</feature>
<dbReference type="Proteomes" id="UP001430193">
    <property type="component" value="Unassembled WGS sequence"/>
</dbReference>
<keyword evidence="7" id="KW-0961">Cell wall biogenesis/degradation</keyword>
<evidence type="ECO:0000313" key="13">
    <source>
        <dbReference type="EMBL" id="MBM7128581.1"/>
    </source>
</evidence>
<evidence type="ECO:0000256" key="8">
    <source>
        <dbReference type="ARBA" id="ARBA00023326"/>
    </source>
</evidence>
<evidence type="ECO:0000256" key="11">
    <source>
        <dbReference type="ARBA" id="ARBA00043078"/>
    </source>
</evidence>
<keyword evidence="8" id="KW-0624">Polysaccharide degradation</keyword>
<name>A0ABS2KBM7_9GAMM</name>
<dbReference type="PANTHER" id="PTHR16631:SF17">
    <property type="entry name" value="GLUCAN ENDO-1,3-BETA-GLUCOSIDASE BTGC"/>
    <property type="match status" value="1"/>
</dbReference>
<keyword evidence="6" id="KW-0119">Carbohydrate metabolism</keyword>
<keyword evidence="2" id="KW-1003">Cell membrane</keyword>
<dbReference type="PANTHER" id="PTHR16631">
    <property type="entry name" value="GLUCAN 1,3-BETA-GLUCOSIDASE"/>
    <property type="match status" value="1"/>
</dbReference>
<protein>
    <recommendedName>
        <fullName evidence="11">Endo-1,3-beta-glucanase btgC</fullName>
    </recommendedName>
    <alternativeName>
        <fullName evidence="10">Laminarinase btgC</fullName>
    </alternativeName>
</protein>
<dbReference type="EMBL" id="JADIKF010000034">
    <property type="protein sequence ID" value="MBM7128581.1"/>
    <property type="molecule type" value="Genomic_DNA"/>
</dbReference>
<feature type="transmembrane region" description="Helical" evidence="12">
    <location>
        <begin position="448"/>
        <end position="467"/>
    </location>
</feature>
<proteinExistence type="predicted"/>
<keyword evidence="12" id="KW-0812">Transmembrane</keyword>
<evidence type="ECO:0000313" key="14">
    <source>
        <dbReference type="Proteomes" id="UP001430193"/>
    </source>
</evidence>
<dbReference type="Gene3D" id="3.20.20.80">
    <property type="entry name" value="Glycosidases"/>
    <property type="match status" value="1"/>
</dbReference>
<accession>A0ABS2KBM7</accession>
<dbReference type="RefSeq" id="WP_204630201.1">
    <property type="nucleotide sequence ID" value="NZ_BSOC01000008.1"/>
</dbReference>
<organism evidence="13 14">
    <name type="scientific">Dyella mobilis</name>
    <dbReference type="NCBI Taxonomy" id="1849582"/>
    <lineage>
        <taxon>Bacteria</taxon>
        <taxon>Pseudomonadati</taxon>
        <taxon>Pseudomonadota</taxon>
        <taxon>Gammaproteobacteria</taxon>
        <taxon>Lysobacterales</taxon>
        <taxon>Rhodanobacteraceae</taxon>
        <taxon>Dyella</taxon>
    </lineage>
</organism>
<evidence type="ECO:0000256" key="2">
    <source>
        <dbReference type="ARBA" id="ARBA00022475"/>
    </source>
</evidence>
<evidence type="ECO:0000256" key="9">
    <source>
        <dbReference type="ARBA" id="ARBA00037649"/>
    </source>
</evidence>
<keyword evidence="4 12" id="KW-0472">Membrane</keyword>
<comment type="caution">
    <text evidence="13">The sequence shown here is derived from an EMBL/GenBank/DDBJ whole genome shotgun (WGS) entry which is preliminary data.</text>
</comment>
<evidence type="ECO:0000256" key="12">
    <source>
        <dbReference type="SAM" id="Phobius"/>
    </source>
</evidence>
<comment type="function">
    <text evidence="9">Glucanases play a role in cell expansion during growth, in cell-cell fusion during mating, and in spore release during sporulation. This enzyme may be involved in beta-glucan degradation. Active on laminarin and lichenan.</text>
</comment>
<reference evidence="13" key="1">
    <citation type="submission" date="2020-10" db="EMBL/GenBank/DDBJ databases">
        <title>Phylogeny of dyella-like bacteria.</title>
        <authorList>
            <person name="Fu J."/>
        </authorList>
    </citation>
    <scope>NUCLEOTIDE SEQUENCE</scope>
    <source>
        <strain evidence="13">DHON07</strain>
    </source>
</reference>
<evidence type="ECO:0000256" key="1">
    <source>
        <dbReference type="ARBA" id="ARBA00004236"/>
    </source>
</evidence>
<dbReference type="InterPro" id="IPR050732">
    <property type="entry name" value="Beta-glucan_modifiers"/>
</dbReference>
<evidence type="ECO:0000256" key="5">
    <source>
        <dbReference type="ARBA" id="ARBA00023180"/>
    </source>
</evidence>
<gene>
    <name evidence="13" type="ORF">ISS99_03510</name>
</gene>
<evidence type="ECO:0000256" key="3">
    <source>
        <dbReference type="ARBA" id="ARBA00022801"/>
    </source>
</evidence>
<comment type="subcellular location">
    <subcellularLocation>
        <location evidence="1">Cell membrane</location>
    </subcellularLocation>
</comment>
<feature type="transmembrane region" description="Helical" evidence="12">
    <location>
        <begin position="325"/>
        <end position="342"/>
    </location>
</feature>
<feature type="transmembrane region" description="Helical" evidence="12">
    <location>
        <begin position="383"/>
        <end position="403"/>
    </location>
</feature>
<evidence type="ECO:0000256" key="7">
    <source>
        <dbReference type="ARBA" id="ARBA00023316"/>
    </source>
</evidence>
<feature type="transmembrane region" description="Helical" evidence="12">
    <location>
        <begin position="479"/>
        <end position="497"/>
    </location>
</feature>
<keyword evidence="3 13" id="KW-0378">Hydrolase</keyword>
<keyword evidence="5" id="KW-0325">Glycoprotein</keyword>
<sequence length="537" mass="60012">MLSPSKNVAHYGLAWLALVLATLAGTAWWWNIGRPVSLPDAPSDRISCVSYAPFRKPGETPFNQNYVITPERIDEDLRALSQRFDCVRTYSQSNGLSAVPAIAARYHMQVLMGIWLGGVEKLNEKEVATGIATANAYPKSIRGIIVGNEVLLRGDLSPARLAGYIEQVRAATPKSIPVTYADVWQRWLKYPQMAKYVDFVTIHILPYWEDDPVQAVDAVQHLKDVYAQMKSVFPDKTLMVGETGWPSAGRLRRSAEPSVVDEALYIRDFLRYAATVDMPYNVIETFDQPWKRSLEGTVGGYWGIFDSNERPKFPMRGPVTEEPRWWLGWLAGAVGAMAFVIVGTRRRAWHGARGWLALLLAGFAAGTSAAWQVRQMIFACAAWWEWLLSSACLLGALCVAAALARRIAAHLADHHDHSEPAPWWRFSSLFALVLYDILMAFDGRYLDFPMGLFLLPGVAYGVFGLLTHEQSMPSAEQRFMACVGPLLAIAPVVMELGMNKVTWLWLGLNLAIAVPVLVAWRWHTIRLKANEAQATHQ</sequence>
<feature type="transmembrane region" description="Helical" evidence="12">
    <location>
        <begin position="503"/>
        <end position="520"/>
    </location>
</feature>
<dbReference type="SUPFAM" id="SSF51445">
    <property type="entry name" value="(Trans)glycosidases"/>
    <property type="match status" value="1"/>
</dbReference>
<evidence type="ECO:0000256" key="4">
    <source>
        <dbReference type="ARBA" id="ARBA00023136"/>
    </source>
</evidence>
<dbReference type="GO" id="GO:0016787">
    <property type="term" value="F:hydrolase activity"/>
    <property type="evidence" value="ECO:0007669"/>
    <property type="project" value="UniProtKB-KW"/>
</dbReference>
<keyword evidence="12" id="KW-1133">Transmembrane helix</keyword>
<evidence type="ECO:0000256" key="6">
    <source>
        <dbReference type="ARBA" id="ARBA00023277"/>
    </source>
</evidence>